<dbReference type="Pfam" id="PF13439">
    <property type="entry name" value="Glyco_transf_4"/>
    <property type="match status" value="1"/>
</dbReference>
<dbReference type="Proteomes" id="UP000321353">
    <property type="component" value="Chromosome"/>
</dbReference>
<dbReference type="SUPFAM" id="SSF53756">
    <property type="entry name" value="UDP-Glycosyltransferase/glycogen phosphorylase"/>
    <property type="match status" value="1"/>
</dbReference>
<proteinExistence type="predicted"/>
<dbReference type="AlphaFoldDB" id="A0A5B9MLE1"/>
<evidence type="ECO:0000313" key="4">
    <source>
        <dbReference type="Proteomes" id="UP000321353"/>
    </source>
</evidence>
<dbReference type="GO" id="GO:0016757">
    <property type="term" value="F:glycosyltransferase activity"/>
    <property type="evidence" value="ECO:0007669"/>
    <property type="project" value="UniProtKB-KW"/>
</dbReference>
<dbReference type="PANTHER" id="PTHR45947:SF3">
    <property type="entry name" value="SULFOQUINOVOSYL TRANSFERASE SQD2"/>
    <property type="match status" value="1"/>
</dbReference>
<evidence type="ECO:0000313" key="3">
    <source>
        <dbReference type="EMBL" id="QEG02192.1"/>
    </source>
</evidence>
<feature type="domain" description="Glycosyl transferase family 1" evidence="1">
    <location>
        <begin position="182"/>
        <end position="333"/>
    </location>
</feature>
<keyword evidence="3" id="KW-0808">Transferase</keyword>
<evidence type="ECO:0000259" key="1">
    <source>
        <dbReference type="Pfam" id="PF00534"/>
    </source>
</evidence>
<dbReference type="Pfam" id="PF00534">
    <property type="entry name" value="Glycos_transf_1"/>
    <property type="match status" value="1"/>
</dbReference>
<dbReference type="KEGG" id="smam:Mal15_62770"/>
<name>A0A5B9MLE1_9BACT</name>
<dbReference type="PANTHER" id="PTHR45947">
    <property type="entry name" value="SULFOQUINOVOSYL TRANSFERASE SQD2"/>
    <property type="match status" value="1"/>
</dbReference>
<dbReference type="Gene3D" id="3.40.50.2000">
    <property type="entry name" value="Glycogen Phosphorylase B"/>
    <property type="match status" value="2"/>
</dbReference>
<dbReference type="InterPro" id="IPR028098">
    <property type="entry name" value="Glyco_trans_4-like_N"/>
</dbReference>
<protein>
    <submittedName>
        <fullName evidence="3">Alpha-D-kanosaminyltransferase</fullName>
        <ecNumber evidence="3">2.4.1.301</ecNumber>
    </submittedName>
</protein>
<keyword evidence="3" id="KW-0328">Glycosyltransferase</keyword>
<dbReference type="InterPro" id="IPR001296">
    <property type="entry name" value="Glyco_trans_1"/>
</dbReference>
<accession>A0A5B9MLE1</accession>
<sequence length="357" mass="39378">MNARHVVHISLGTQVGGMEKLLVEFARFTDRSRYRLSFVSLQRRGELAAEIESHRWPVIAMNKAEGLKPALVGRLAKTLRRMVPDVVHTHNTAAYVYGVAAARLAGVPRVIHTRHGQRFESSRRQTTLFRGLSRWVDRVVSVSSDGARLSVDEGIAADKTVTIFNGVDLDRFAMVHQRPRGRAVVVARLSPEKDVASLIHAIRVAKQNGRRLELDIIGDGSERPHLESLTQSFHLCDQIRFHGIRDDIPVVLAQASMFVLPSVTEGISLTLLEAMATGLPVVACDVGGNPEVVADGRTGILVPPRDPAALAGAIRRLDEDRDLARRFGSEGRARVESKFCVRKMVHAYQQLYSAEAA</sequence>
<dbReference type="EC" id="2.4.1.301" evidence="3"/>
<gene>
    <name evidence="3" type="primary">kanE_3</name>
    <name evidence="3" type="ORF">Mal15_62770</name>
</gene>
<reference evidence="3 4" key="1">
    <citation type="submission" date="2019-02" db="EMBL/GenBank/DDBJ databases">
        <title>Planctomycetal bacteria perform biofilm scaping via a novel small molecule.</title>
        <authorList>
            <person name="Jeske O."/>
            <person name="Boedeker C."/>
            <person name="Wiegand S."/>
            <person name="Breitling P."/>
            <person name="Kallscheuer N."/>
            <person name="Jogler M."/>
            <person name="Rohde M."/>
            <person name="Petersen J."/>
            <person name="Medema M.H."/>
            <person name="Surup F."/>
            <person name="Jogler C."/>
        </authorList>
    </citation>
    <scope>NUCLEOTIDE SEQUENCE [LARGE SCALE GENOMIC DNA]</scope>
    <source>
        <strain evidence="3 4">Mal15</strain>
    </source>
</reference>
<feature type="domain" description="Glycosyltransferase subfamily 4-like N-terminal" evidence="2">
    <location>
        <begin position="15"/>
        <end position="171"/>
    </location>
</feature>
<dbReference type="EMBL" id="CP036264">
    <property type="protein sequence ID" value="QEG02192.1"/>
    <property type="molecule type" value="Genomic_DNA"/>
</dbReference>
<dbReference type="InterPro" id="IPR050194">
    <property type="entry name" value="Glycosyltransferase_grp1"/>
</dbReference>
<evidence type="ECO:0000259" key="2">
    <source>
        <dbReference type="Pfam" id="PF13439"/>
    </source>
</evidence>
<organism evidence="3 4">
    <name type="scientific">Stieleria maiorica</name>
    <dbReference type="NCBI Taxonomy" id="2795974"/>
    <lineage>
        <taxon>Bacteria</taxon>
        <taxon>Pseudomonadati</taxon>
        <taxon>Planctomycetota</taxon>
        <taxon>Planctomycetia</taxon>
        <taxon>Pirellulales</taxon>
        <taxon>Pirellulaceae</taxon>
        <taxon>Stieleria</taxon>
    </lineage>
</organism>
<dbReference type="RefSeq" id="WP_147871161.1">
    <property type="nucleotide sequence ID" value="NZ_CP036264.1"/>
</dbReference>
<keyword evidence="4" id="KW-1185">Reference proteome</keyword>